<evidence type="ECO:0000313" key="1">
    <source>
        <dbReference type="EMBL" id="KRY93580.1"/>
    </source>
</evidence>
<sequence>MQGEDNRTNKGNISATELQTAVSEDRLVTDDVINAQDCAAIDDEVNVHEFTEGTDLLDEKLTYSEAVSVLRKLQRYSFQEHPDLALTLLKVESKLEEMEAEKRIKRSHQSSILECLTVDDKEKNCLFYELAFFRLNL</sequence>
<dbReference type="Proteomes" id="UP000054995">
    <property type="component" value="Unassembled WGS sequence"/>
</dbReference>
<organism evidence="1 2">
    <name type="scientific">Trichinella pseudospiralis</name>
    <name type="common">Parasitic roundworm</name>
    <dbReference type="NCBI Taxonomy" id="6337"/>
    <lineage>
        <taxon>Eukaryota</taxon>
        <taxon>Metazoa</taxon>
        <taxon>Ecdysozoa</taxon>
        <taxon>Nematoda</taxon>
        <taxon>Enoplea</taxon>
        <taxon>Dorylaimia</taxon>
        <taxon>Trichinellida</taxon>
        <taxon>Trichinellidae</taxon>
        <taxon>Trichinella</taxon>
    </lineage>
</organism>
<keyword evidence="2" id="KW-1185">Reference proteome</keyword>
<accession>A0A0V1G666</accession>
<dbReference type="OrthoDB" id="5920458at2759"/>
<evidence type="ECO:0000313" key="2">
    <source>
        <dbReference type="Proteomes" id="UP000054995"/>
    </source>
</evidence>
<comment type="caution">
    <text evidence="1">The sequence shown here is derived from an EMBL/GenBank/DDBJ whole genome shotgun (WGS) entry which is preliminary data.</text>
</comment>
<dbReference type="AlphaFoldDB" id="A0A0V1G666"/>
<reference evidence="1 2" key="1">
    <citation type="submission" date="2015-01" db="EMBL/GenBank/DDBJ databases">
        <title>Evolution of Trichinella species and genotypes.</title>
        <authorList>
            <person name="Korhonen P.K."/>
            <person name="Edoardo P."/>
            <person name="Giuseppe L.R."/>
            <person name="Gasser R.B."/>
        </authorList>
    </citation>
    <scope>NUCLEOTIDE SEQUENCE [LARGE SCALE GENOMIC DNA]</scope>
    <source>
        <strain evidence="1">ISS470</strain>
    </source>
</reference>
<proteinExistence type="predicted"/>
<name>A0A0V1G666_TRIPS</name>
<gene>
    <name evidence="1" type="ORF">T4D_15179</name>
</gene>
<protein>
    <submittedName>
        <fullName evidence="1">Uncharacterized protein</fullName>
    </submittedName>
</protein>
<dbReference type="EMBL" id="JYDT01000002">
    <property type="protein sequence ID" value="KRY93580.1"/>
    <property type="molecule type" value="Genomic_DNA"/>
</dbReference>